<evidence type="ECO:0000313" key="3">
    <source>
        <dbReference type="Proteomes" id="UP001307889"/>
    </source>
</evidence>
<proteinExistence type="predicted"/>
<name>A0ABN7A719_9HEMI</name>
<organism evidence="2 3">
    <name type="scientific">Nesidiocoris tenuis</name>
    <dbReference type="NCBI Taxonomy" id="355587"/>
    <lineage>
        <taxon>Eukaryota</taxon>
        <taxon>Metazoa</taxon>
        <taxon>Ecdysozoa</taxon>
        <taxon>Arthropoda</taxon>
        <taxon>Hexapoda</taxon>
        <taxon>Insecta</taxon>
        <taxon>Pterygota</taxon>
        <taxon>Neoptera</taxon>
        <taxon>Paraneoptera</taxon>
        <taxon>Hemiptera</taxon>
        <taxon>Heteroptera</taxon>
        <taxon>Panheteroptera</taxon>
        <taxon>Cimicomorpha</taxon>
        <taxon>Miridae</taxon>
        <taxon>Dicyphina</taxon>
        <taxon>Nesidiocoris</taxon>
    </lineage>
</organism>
<sequence>MLGKNWGPFPDFEPPNFSVGNAPQSGPPDFGLNWPNGPTDAFGRLSVRLGYLPPDAPAGVAVPAVGIRLSPPTVGRLRSSGSRRQTPRREGFVSAVLATLPCCVYRSVSPRMLLVSPSA</sequence>
<protein>
    <submittedName>
        <fullName evidence="2">Uncharacterized protein</fullName>
    </submittedName>
</protein>
<keyword evidence="3" id="KW-1185">Reference proteome</keyword>
<feature type="region of interest" description="Disordered" evidence="1">
    <location>
        <begin position="1"/>
        <end position="35"/>
    </location>
</feature>
<reference evidence="2 3" key="1">
    <citation type="submission" date="2023-09" db="EMBL/GenBank/DDBJ databases">
        <title>Nesidiocoris tenuis whole genome shotgun sequence.</title>
        <authorList>
            <person name="Shibata T."/>
            <person name="Shimoda M."/>
            <person name="Kobayashi T."/>
            <person name="Uehara T."/>
        </authorList>
    </citation>
    <scope>NUCLEOTIDE SEQUENCE [LARGE SCALE GENOMIC DNA]</scope>
    <source>
        <strain evidence="2 3">Japan</strain>
    </source>
</reference>
<accession>A0ABN7A719</accession>
<dbReference type="EMBL" id="AP028909">
    <property type="protein sequence ID" value="BES88014.1"/>
    <property type="molecule type" value="Genomic_DNA"/>
</dbReference>
<evidence type="ECO:0000256" key="1">
    <source>
        <dbReference type="SAM" id="MobiDB-lite"/>
    </source>
</evidence>
<gene>
    <name evidence="2" type="ORF">NTJ_00814</name>
</gene>
<dbReference type="Proteomes" id="UP001307889">
    <property type="component" value="Chromosome 1"/>
</dbReference>
<evidence type="ECO:0000313" key="2">
    <source>
        <dbReference type="EMBL" id="BES88014.1"/>
    </source>
</evidence>